<keyword evidence="8" id="KW-1185">Reference proteome</keyword>
<reference evidence="7 8" key="1">
    <citation type="submission" date="2018-05" db="EMBL/GenBank/DDBJ databases">
        <title>Genomic Encyclopedia of Type Strains, Phase IV (KMG-IV): sequencing the most valuable type-strain genomes for metagenomic binning, comparative biology and taxonomic classification.</title>
        <authorList>
            <person name="Goeker M."/>
        </authorList>
    </citation>
    <scope>NUCLEOTIDE SEQUENCE [LARGE SCALE GENOMIC DNA]</scope>
    <source>
        <strain evidence="7 8">DSM 23606</strain>
    </source>
</reference>
<dbReference type="GO" id="GO:0005524">
    <property type="term" value="F:ATP binding"/>
    <property type="evidence" value="ECO:0007669"/>
    <property type="project" value="UniProtKB-KW"/>
</dbReference>
<dbReference type="InterPro" id="IPR027417">
    <property type="entry name" value="P-loop_NTPase"/>
</dbReference>
<dbReference type="Pfam" id="PF02954">
    <property type="entry name" value="HTH_8"/>
    <property type="match status" value="1"/>
</dbReference>
<gene>
    <name evidence="7" type="ORF">C7443_10853</name>
</gene>
<sequence length="467" mass="51136">MCHSDCHIRQETLALNEVSPAPDVEVVHLLDSLPEPRVCIDADYRIVAVNAAYRREFGDADPVGRTCYEVSHHFHEPCDLSGESCPLHACRSAGEARRVLHVHHTRLGPEHVEVETVPIRGADGSVRYFLETLRTLRHAGRGAQARELVGHSRVLRAVLELGRRVAETEAAVLLLGESGTGKELLAHAIHDLSARSPQPFVALDCAGLSENLFESELFGHERGAFTGALSRKTGLVEAAGGGTLFLDEIGDVPPGLQVKLLRLIEAGTYRRVGGVEALRADFRLICATHRDLRAMVGRGEFRRDLYHRINVFPIRLPALRERREDIPLLVASLLARLHPQRPLRISSGALEKLAAYDYPGNVRELRNLVERACILADGDLLQAEHIRFDDGVETSAAPAAAAEGEPVAGPWSPAGEVLPLADVEQRYLRWASERFAGDRRGLAQALGISERTLYRRLAEVPAAGDGG</sequence>
<dbReference type="InterPro" id="IPR058031">
    <property type="entry name" value="AAA_lid_NorR"/>
</dbReference>
<protein>
    <submittedName>
        <fullName evidence="7">Fis family sigma54 specific transcriptional regulator</fullName>
    </submittedName>
</protein>
<dbReference type="CDD" id="cd00130">
    <property type="entry name" value="PAS"/>
    <property type="match status" value="1"/>
</dbReference>
<dbReference type="Pfam" id="PF00158">
    <property type="entry name" value="Sigma54_activat"/>
    <property type="match status" value="1"/>
</dbReference>
<dbReference type="OrthoDB" id="9804019at2"/>
<name>A0A317MSK7_9GAMM</name>
<dbReference type="InterPro" id="IPR002197">
    <property type="entry name" value="HTH_Fis"/>
</dbReference>
<dbReference type="Gene3D" id="3.40.50.300">
    <property type="entry name" value="P-loop containing nucleotide triphosphate hydrolases"/>
    <property type="match status" value="1"/>
</dbReference>
<dbReference type="SUPFAM" id="SSF46689">
    <property type="entry name" value="Homeodomain-like"/>
    <property type="match status" value="1"/>
</dbReference>
<dbReference type="SUPFAM" id="SSF52540">
    <property type="entry name" value="P-loop containing nucleoside triphosphate hydrolases"/>
    <property type="match status" value="1"/>
</dbReference>
<evidence type="ECO:0000256" key="5">
    <source>
        <dbReference type="ARBA" id="ARBA00023163"/>
    </source>
</evidence>
<dbReference type="InterPro" id="IPR025944">
    <property type="entry name" value="Sigma_54_int_dom_CS"/>
</dbReference>
<dbReference type="GO" id="GO:0043565">
    <property type="term" value="F:sequence-specific DNA binding"/>
    <property type="evidence" value="ECO:0007669"/>
    <property type="project" value="InterPro"/>
</dbReference>
<dbReference type="Gene3D" id="1.10.10.60">
    <property type="entry name" value="Homeodomain-like"/>
    <property type="match status" value="1"/>
</dbReference>
<dbReference type="Proteomes" id="UP000246569">
    <property type="component" value="Unassembled WGS sequence"/>
</dbReference>
<keyword evidence="3" id="KW-0805">Transcription regulation</keyword>
<feature type="domain" description="Sigma-54 factor interaction" evidence="6">
    <location>
        <begin position="148"/>
        <end position="374"/>
    </location>
</feature>
<dbReference type="PROSITE" id="PS00675">
    <property type="entry name" value="SIGMA54_INTERACT_1"/>
    <property type="match status" value="1"/>
</dbReference>
<dbReference type="InterPro" id="IPR035965">
    <property type="entry name" value="PAS-like_dom_sf"/>
</dbReference>
<dbReference type="CDD" id="cd00009">
    <property type="entry name" value="AAA"/>
    <property type="match status" value="1"/>
</dbReference>
<evidence type="ECO:0000256" key="1">
    <source>
        <dbReference type="ARBA" id="ARBA00022741"/>
    </source>
</evidence>
<dbReference type="GO" id="GO:0006355">
    <property type="term" value="P:regulation of DNA-templated transcription"/>
    <property type="evidence" value="ECO:0007669"/>
    <property type="project" value="InterPro"/>
</dbReference>
<dbReference type="InterPro" id="IPR000014">
    <property type="entry name" value="PAS"/>
</dbReference>
<accession>A0A317MSK7</accession>
<keyword evidence="5" id="KW-0804">Transcription</keyword>
<evidence type="ECO:0000313" key="7">
    <source>
        <dbReference type="EMBL" id="PWV60124.1"/>
    </source>
</evidence>
<dbReference type="PANTHER" id="PTHR32071">
    <property type="entry name" value="TRANSCRIPTIONAL REGULATORY PROTEIN"/>
    <property type="match status" value="1"/>
</dbReference>
<evidence type="ECO:0000256" key="2">
    <source>
        <dbReference type="ARBA" id="ARBA00022840"/>
    </source>
</evidence>
<evidence type="ECO:0000256" key="3">
    <source>
        <dbReference type="ARBA" id="ARBA00023015"/>
    </source>
</evidence>
<dbReference type="Gene3D" id="3.30.450.20">
    <property type="entry name" value="PAS domain"/>
    <property type="match status" value="1"/>
</dbReference>
<dbReference type="AlphaFoldDB" id="A0A317MSK7"/>
<dbReference type="Gene3D" id="1.10.8.60">
    <property type="match status" value="1"/>
</dbReference>
<evidence type="ECO:0000256" key="4">
    <source>
        <dbReference type="ARBA" id="ARBA00023125"/>
    </source>
</evidence>
<evidence type="ECO:0000313" key="8">
    <source>
        <dbReference type="Proteomes" id="UP000246569"/>
    </source>
</evidence>
<dbReference type="InterPro" id="IPR013656">
    <property type="entry name" value="PAS_4"/>
</dbReference>
<keyword evidence="2" id="KW-0067">ATP-binding</keyword>
<dbReference type="InterPro" id="IPR002078">
    <property type="entry name" value="Sigma_54_int"/>
</dbReference>
<dbReference type="FunFam" id="3.40.50.300:FF:000006">
    <property type="entry name" value="DNA-binding transcriptional regulator NtrC"/>
    <property type="match status" value="1"/>
</dbReference>
<proteinExistence type="predicted"/>
<organism evidence="7 8">
    <name type="scientific">Plasticicumulans acidivorans</name>
    <dbReference type="NCBI Taxonomy" id="886464"/>
    <lineage>
        <taxon>Bacteria</taxon>
        <taxon>Pseudomonadati</taxon>
        <taxon>Pseudomonadota</taxon>
        <taxon>Gammaproteobacteria</taxon>
        <taxon>Candidatus Competibacteraceae</taxon>
        <taxon>Plasticicumulans</taxon>
    </lineage>
</organism>
<dbReference type="InterPro" id="IPR003593">
    <property type="entry name" value="AAA+_ATPase"/>
</dbReference>
<dbReference type="InterPro" id="IPR025662">
    <property type="entry name" value="Sigma_54_int_dom_ATP-bd_1"/>
</dbReference>
<evidence type="ECO:0000259" key="6">
    <source>
        <dbReference type="PROSITE" id="PS50045"/>
    </source>
</evidence>
<dbReference type="InterPro" id="IPR009057">
    <property type="entry name" value="Homeodomain-like_sf"/>
</dbReference>
<dbReference type="PROSITE" id="PS00688">
    <property type="entry name" value="SIGMA54_INTERACT_3"/>
    <property type="match status" value="1"/>
</dbReference>
<dbReference type="PROSITE" id="PS50045">
    <property type="entry name" value="SIGMA54_INTERACT_4"/>
    <property type="match status" value="1"/>
</dbReference>
<dbReference type="Pfam" id="PF25601">
    <property type="entry name" value="AAA_lid_14"/>
    <property type="match status" value="1"/>
</dbReference>
<dbReference type="SUPFAM" id="SSF55785">
    <property type="entry name" value="PYP-like sensor domain (PAS domain)"/>
    <property type="match status" value="1"/>
</dbReference>
<dbReference type="Pfam" id="PF08448">
    <property type="entry name" value="PAS_4"/>
    <property type="match status" value="1"/>
</dbReference>
<dbReference type="PANTHER" id="PTHR32071:SF117">
    <property type="entry name" value="PTS-DEPENDENT DIHYDROXYACETONE KINASE OPERON REGULATORY PROTEIN-RELATED"/>
    <property type="match status" value="1"/>
</dbReference>
<dbReference type="SMART" id="SM00382">
    <property type="entry name" value="AAA"/>
    <property type="match status" value="1"/>
</dbReference>
<keyword evidence="1" id="KW-0547">Nucleotide-binding</keyword>
<keyword evidence="4" id="KW-0238">DNA-binding</keyword>
<dbReference type="EMBL" id="QGTJ01000008">
    <property type="protein sequence ID" value="PWV60124.1"/>
    <property type="molecule type" value="Genomic_DNA"/>
</dbReference>
<comment type="caution">
    <text evidence="7">The sequence shown here is derived from an EMBL/GenBank/DDBJ whole genome shotgun (WGS) entry which is preliminary data.</text>
</comment>